<gene>
    <name evidence="1" type="ORF">GCM10009742_07030</name>
</gene>
<proteinExistence type="predicted"/>
<protein>
    <submittedName>
        <fullName evidence="1">Uncharacterized protein</fullName>
    </submittedName>
</protein>
<name>A0ABN2D061_9ACTN</name>
<keyword evidence="2" id="KW-1185">Reference proteome</keyword>
<evidence type="ECO:0000313" key="2">
    <source>
        <dbReference type="Proteomes" id="UP001500190"/>
    </source>
</evidence>
<evidence type="ECO:0000313" key="1">
    <source>
        <dbReference type="EMBL" id="GAA1567770.1"/>
    </source>
</evidence>
<dbReference type="EMBL" id="BAAAND010000001">
    <property type="protein sequence ID" value="GAA1567770.1"/>
    <property type="molecule type" value="Genomic_DNA"/>
</dbReference>
<sequence>MGVPDTIVHIPPDETVLTIRSGAGDSRTPIAVPADPDIMLYSRCSGGRVGLEGQFGDDMQVPCGLVQIRRQLVGGDLISVAGAPSARWTVVVTRRTG</sequence>
<reference evidence="1 2" key="1">
    <citation type="journal article" date="2019" name="Int. J. Syst. Evol. Microbiol.">
        <title>The Global Catalogue of Microorganisms (GCM) 10K type strain sequencing project: providing services to taxonomists for standard genome sequencing and annotation.</title>
        <authorList>
            <consortium name="The Broad Institute Genomics Platform"/>
            <consortium name="The Broad Institute Genome Sequencing Center for Infectious Disease"/>
            <person name="Wu L."/>
            <person name="Ma J."/>
        </authorList>
    </citation>
    <scope>NUCLEOTIDE SEQUENCE [LARGE SCALE GENOMIC DNA]</scope>
    <source>
        <strain evidence="1 2">JCM 14304</strain>
    </source>
</reference>
<accession>A0ABN2D061</accession>
<comment type="caution">
    <text evidence="1">The sequence shown here is derived from an EMBL/GenBank/DDBJ whole genome shotgun (WGS) entry which is preliminary data.</text>
</comment>
<dbReference type="Proteomes" id="UP001500190">
    <property type="component" value="Unassembled WGS sequence"/>
</dbReference>
<organism evidence="1 2">
    <name type="scientific">Kribbella karoonensis</name>
    <dbReference type="NCBI Taxonomy" id="324851"/>
    <lineage>
        <taxon>Bacteria</taxon>
        <taxon>Bacillati</taxon>
        <taxon>Actinomycetota</taxon>
        <taxon>Actinomycetes</taxon>
        <taxon>Propionibacteriales</taxon>
        <taxon>Kribbellaceae</taxon>
        <taxon>Kribbella</taxon>
    </lineage>
</organism>